<dbReference type="SUPFAM" id="SSF52799">
    <property type="entry name" value="(Phosphotyrosine protein) phosphatases II"/>
    <property type="match status" value="1"/>
</dbReference>
<protein>
    <recommendedName>
        <fullName evidence="3">Tyrosine specific protein phosphatases domain-containing protein</fullName>
    </recommendedName>
</protein>
<organism evidence="1 2">
    <name type="scientific">Caulobacter rhizosphaerae</name>
    <dbReference type="NCBI Taxonomy" id="2010972"/>
    <lineage>
        <taxon>Bacteria</taxon>
        <taxon>Pseudomonadati</taxon>
        <taxon>Pseudomonadota</taxon>
        <taxon>Alphaproteobacteria</taxon>
        <taxon>Caulobacterales</taxon>
        <taxon>Caulobacteraceae</taxon>
        <taxon>Caulobacter</taxon>
    </lineage>
</organism>
<dbReference type="EMBL" id="JAVDRL010000005">
    <property type="protein sequence ID" value="MDR6531377.1"/>
    <property type="molecule type" value="Genomic_DNA"/>
</dbReference>
<proteinExistence type="predicted"/>
<gene>
    <name evidence="1" type="ORF">J2800_002119</name>
</gene>
<dbReference type="RefSeq" id="WP_310031257.1">
    <property type="nucleotide sequence ID" value="NZ_JAVDRL010000005.1"/>
</dbReference>
<name>A0ABU1MYW8_9CAUL</name>
<dbReference type="Gene3D" id="3.90.190.10">
    <property type="entry name" value="Protein tyrosine phosphatase superfamily"/>
    <property type="match status" value="1"/>
</dbReference>
<keyword evidence="2" id="KW-1185">Reference proteome</keyword>
<dbReference type="Proteomes" id="UP001262754">
    <property type="component" value="Unassembled WGS sequence"/>
</dbReference>
<reference evidence="1 2" key="1">
    <citation type="submission" date="2023-07" db="EMBL/GenBank/DDBJ databases">
        <title>Sorghum-associated microbial communities from plants grown in Nebraska, USA.</title>
        <authorList>
            <person name="Schachtman D."/>
        </authorList>
    </citation>
    <scope>NUCLEOTIDE SEQUENCE [LARGE SCALE GENOMIC DNA]</scope>
    <source>
        <strain evidence="1 2">DS2154</strain>
    </source>
</reference>
<dbReference type="InterPro" id="IPR029021">
    <property type="entry name" value="Prot-tyrosine_phosphatase-like"/>
</dbReference>
<evidence type="ECO:0008006" key="3">
    <source>
        <dbReference type="Google" id="ProtNLM"/>
    </source>
</evidence>
<evidence type="ECO:0000313" key="1">
    <source>
        <dbReference type="EMBL" id="MDR6531377.1"/>
    </source>
</evidence>
<evidence type="ECO:0000313" key="2">
    <source>
        <dbReference type="Proteomes" id="UP001262754"/>
    </source>
</evidence>
<accession>A0ABU1MYW8</accession>
<comment type="caution">
    <text evidence="1">The sequence shown here is derived from an EMBL/GenBank/DDBJ whole genome shotgun (WGS) entry which is preliminary data.</text>
</comment>
<sequence length="170" mass="17773">MTLLVCPLSQVETARALHRPSHLVSLLSPVSTAEAWPVADGAGLRLAFHDIAQPRDGFTPPDAALVARLLDFAAGWDAARPMLVHCWAGVSRSTAAAFVVACQRAPQRSEREIAQALRAAAPYATPNPLLVSLADAALGRGGRMSAAIAEIGRGADTFEGALFELPLASV</sequence>